<dbReference type="RefSeq" id="XP_032127480.1">
    <property type="nucleotide sequence ID" value="XM_032271589.1"/>
</dbReference>
<proteinExistence type="predicted"/>
<dbReference type="AlphaFoldDB" id="A0A6J3HBS5"/>
<reference evidence="3" key="1">
    <citation type="submission" date="2025-08" db="UniProtKB">
        <authorList>
            <consortium name="RefSeq"/>
        </authorList>
    </citation>
    <scope>IDENTIFICATION</scope>
    <source>
        <tissue evidence="3">Blood</tissue>
    </source>
</reference>
<name>A0A6J3HBS5_SAPAP</name>
<dbReference type="Gene3D" id="2.40.30.110">
    <property type="entry name" value="Aminomethyltransferase beta-barrel domains"/>
    <property type="match status" value="1"/>
</dbReference>
<dbReference type="SUPFAM" id="SSF101790">
    <property type="entry name" value="Aminomethyltransferase beta-barrel domain"/>
    <property type="match status" value="1"/>
</dbReference>
<organism evidence="2 3">
    <name type="scientific">Sapajus apella</name>
    <name type="common">Brown-capped capuchin</name>
    <name type="synonym">Cebus apella</name>
    <dbReference type="NCBI Taxonomy" id="9515"/>
    <lineage>
        <taxon>Eukaryota</taxon>
        <taxon>Metazoa</taxon>
        <taxon>Chordata</taxon>
        <taxon>Craniata</taxon>
        <taxon>Vertebrata</taxon>
        <taxon>Euteleostomi</taxon>
        <taxon>Mammalia</taxon>
        <taxon>Eutheria</taxon>
        <taxon>Euarchontoglires</taxon>
        <taxon>Primates</taxon>
        <taxon>Haplorrhini</taxon>
        <taxon>Platyrrhini</taxon>
        <taxon>Cebidae</taxon>
        <taxon>Cebinae</taxon>
        <taxon>Sapajus</taxon>
    </lineage>
</organism>
<evidence type="ECO:0000313" key="2">
    <source>
        <dbReference type="Proteomes" id="UP000504640"/>
    </source>
</evidence>
<dbReference type="InterPro" id="IPR013977">
    <property type="entry name" value="GcvT_C"/>
</dbReference>
<accession>A0A6J3HBS5</accession>
<dbReference type="FunFam" id="2.40.30.110:FF:000004">
    <property type="entry name" value="Pyruvate dehydrogenase phosphatase regulatory subunit, mitochondrial"/>
    <property type="match status" value="1"/>
</dbReference>
<feature type="domain" description="Aminomethyltransferase C-terminal" evidence="1">
    <location>
        <begin position="28"/>
        <end position="115"/>
    </location>
</feature>
<gene>
    <name evidence="3" type="primary">LOC116545001</name>
</gene>
<protein>
    <submittedName>
        <fullName evidence="3">Pyruvate dehydrogenase phosphatase regulatory subunit, mitochondrial-like</fullName>
    </submittedName>
</protein>
<keyword evidence="2" id="KW-1185">Reference proteome</keyword>
<evidence type="ECO:0000313" key="3">
    <source>
        <dbReference type="RefSeq" id="XP_032127480.1"/>
    </source>
</evidence>
<evidence type="ECO:0000259" key="1">
    <source>
        <dbReference type="Pfam" id="PF08669"/>
    </source>
</evidence>
<dbReference type="Pfam" id="PF08669">
    <property type="entry name" value="GCV_T_C"/>
    <property type="match status" value="1"/>
</dbReference>
<dbReference type="Proteomes" id="UP000504640">
    <property type="component" value="Unplaced"/>
</dbReference>
<sequence>MGQSNGAGRHSCTGQNSHAAFRRNVYKRFTMFILDDHDTDLDLWPCCGEPIYRNGQFVGKTTSHAYSYSLEHHVCLAFVDNFSEDTGEDQVATADFINREEYEIDIPGYHFLAKAKLFPVVSLFTHKHRKDDKELSDLHEKGWQDSIPTSPSSCPGADVTLEFLFLLPPFLFGT</sequence>
<dbReference type="GeneID" id="116545001"/>
<dbReference type="InterPro" id="IPR029043">
    <property type="entry name" value="GcvT/YgfZ_C"/>
</dbReference>